<feature type="compositionally biased region" description="Basic residues" evidence="1">
    <location>
        <begin position="162"/>
        <end position="172"/>
    </location>
</feature>
<reference evidence="2 3" key="1">
    <citation type="submission" date="2020-05" db="EMBL/GenBank/DDBJ databases">
        <title>WGS assembly of Panicum virgatum.</title>
        <authorList>
            <person name="Lovell J.T."/>
            <person name="Jenkins J."/>
            <person name="Shu S."/>
            <person name="Juenger T.E."/>
            <person name="Schmutz J."/>
        </authorList>
    </citation>
    <scope>NUCLEOTIDE SEQUENCE [LARGE SCALE GENOMIC DNA]</scope>
    <source>
        <strain evidence="3">cv. AP13</strain>
    </source>
</reference>
<name>A0A8T0T426_PANVG</name>
<accession>A0A8T0T426</accession>
<feature type="compositionally biased region" description="Pro residues" evidence="1">
    <location>
        <begin position="1"/>
        <end position="22"/>
    </location>
</feature>
<dbReference type="Proteomes" id="UP000823388">
    <property type="component" value="Chromosome 4N"/>
</dbReference>
<evidence type="ECO:0000313" key="3">
    <source>
        <dbReference type="Proteomes" id="UP000823388"/>
    </source>
</evidence>
<proteinExistence type="predicted"/>
<dbReference type="AlphaFoldDB" id="A0A8T0T426"/>
<evidence type="ECO:0000313" key="2">
    <source>
        <dbReference type="EMBL" id="KAG2605991.1"/>
    </source>
</evidence>
<comment type="caution">
    <text evidence="2">The sequence shown here is derived from an EMBL/GenBank/DDBJ whole genome shotgun (WGS) entry which is preliminary data.</text>
</comment>
<sequence length="172" mass="19092">MLHSPHPPPCQPPPHRPGPSWPSAPHGFARPVNPGPPRARNPRLSCARPRCRPPISPSDTRRSATALIDAATRTRASAPTPLDTAPRQAGSESQRGWLGKARERHRRPKITRRPHKSLRLPSPPPPPRSTAPALPRDPRRTLLLPAGLPWPPRLRRPTLPPRRSHRGRDRPG</sequence>
<dbReference type="EMBL" id="CM029044">
    <property type="protein sequence ID" value="KAG2605991.1"/>
    <property type="molecule type" value="Genomic_DNA"/>
</dbReference>
<feature type="compositionally biased region" description="Low complexity" evidence="1">
    <location>
        <begin position="70"/>
        <end position="81"/>
    </location>
</feature>
<protein>
    <submittedName>
        <fullName evidence="2">Uncharacterized protein</fullName>
    </submittedName>
</protein>
<feature type="region of interest" description="Disordered" evidence="1">
    <location>
        <begin position="1"/>
        <end position="172"/>
    </location>
</feature>
<evidence type="ECO:0000256" key="1">
    <source>
        <dbReference type="SAM" id="MobiDB-lite"/>
    </source>
</evidence>
<organism evidence="2 3">
    <name type="scientific">Panicum virgatum</name>
    <name type="common">Blackwell switchgrass</name>
    <dbReference type="NCBI Taxonomy" id="38727"/>
    <lineage>
        <taxon>Eukaryota</taxon>
        <taxon>Viridiplantae</taxon>
        <taxon>Streptophyta</taxon>
        <taxon>Embryophyta</taxon>
        <taxon>Tracheophyta</taxon>
        <taxon>Spermatophyta</taxon>
        <taxon>Magnoliopsida</taxon>
        <taxon>Liliopsida</taxon>
        <taxon>Poales</taxon>
        <taxon>Poaceae</taxon>
        <taxon>PACMAD clade</taxon>
        <taxon>Panicoideae</taxon>
        <taxon>Panicodae</taxon>
        <taxon>Paniceae</taxon>
        <taxon>Panicinae</taxon>
        <taxon>Panicum</taxon>
        <taxon>Panicum sect. Hiantes</taxon>
    </lineage>
</organism>
<feature type="compositionally biased region" description="Basic residues" evidence="1">
    <location>
        <begin position="102"/>
        <end position="118"/>
    </location>
</feature>
<keyword evidence="3" id="KW-1185">Reference proteome</keyword>
<gene>
    <name evidence="2" type="ORF">PVAP13_4NG150213</name>
</gene>